<evidence type="ECO:0008006" key="5">
    <source>
        <dbReference type="Google" id="ProtNLM"/>
    </source>
</evidence>
<evidence type="ECO:0000256" key="1">
    <source>
        <dbReference type="SAM" id="Phobius"/>
    </source>
</evidence>
<dbReference type="eggNOG" id="ENOG5033823">
    <property type="taxonomic scope" value="Bacteria"/>
</dbReference>
<dbReference type="Proteomes" id="UP000022835">
    <property type="component" value="Unassembled WGS sequence"/>
</dbReference>
<keyword evidence="2" id="KW-0732">Signal</keyword>
<feature type="transmembrane region" description="Helical" evidence="1">
    <location>
        <begin position="629"/>
        <end position="651"/>
    </location>
</feature>
<accession>A0A064CIL8</accession>
<name>A0A064CIL8_9MYCO</name>
<evidence type="ECO:0000313" key="4">
    <source>
        <dbReference type="Proteomes" id="UP000022835"/>
    </source>
</evidence>
<keyword evidence="1" id="KW-0472">Membrane</keyword>
<dbReference type="EMBL" id="JALN02000001">
    <property type="protein sequence ID" value="KDF00415.1"/>
    <property type="molecule type" value="Genomic_DNA"/>
</dbReference>
<gene>
    <name evidence="3" type="ORF">Y900_016050</name>
</gene>
<proteinExistence type="predicted"/>
<keyword evidence="1" id="KW-0812">Transmembrane</keyword>
<protein>
    <recommendedName>
        <fullName evidence="5">Cellulose biosynthesis cyclic di-GMP-binding regulatory protein BcsB</fullName>
    </recommendedName>
</protein>
<keyword evidence="4" id="KW-1185">Reference proteome</keyword>
<reference evidence="3" key="1">
    <citation type="submission" date="2014-05" db="EMBL/GenBank/DDBJ databases">
        <title>Genome sequence of Mycobacterium aromaticivorans strain JS19b1T (= DSM 45407T).</title>
        <authorList>
            <person name="Kwak Y."/>
            <person name="Park G.-S."/>
            <person name="Li Q.X."/>
            <person name="Lee S.-E."/>
            <person name="Shin J.-H."/>
        </authorList>
    </citation>
    <scope>NUCLEOTIDE SEQUENCE [LARGE SCALE GENOMIC DNA]</scope>
    <source>
        <strain evidence="3">JS19b1</strain>
    </source>
</reference>
<feature type="chain" id="PRO_5001623224" description="Cellulose biosynthesis cyclic di-GMP-binding regulatory protein BcsB" evidence="2">
    <location>
        <begin position="28"/>
        <end position="670"/>
    </location>
</feature>
<feature type="signal peptide" evidence="2">
    <location>
        <begin position="1"/>
        <end position="27"/>
    </location>
</feature>
<dbReference type="AlphaFoldDB" id="A0A064CIL8"/>
<sequence length="670" mass="69815">MARRFAWMMVLVLPMTLAGSLAGSASAAPGDPGDVTLVDNGPNATGLVLPWSALGLPSSVSLFGEGASGYTVALPDGLAAVRLQGTVHAPINIDGGYLEIDDSEGKFLGAVDLPPAGSGAVMTPFDVDISAARVKSSAVDLSFTIRPRDDRDRFCRPLPQLQISDLRTVFAGTQLPVTTVANFFAPVLGKVTFYAPNDASSAEQQAVLALTAALGRYYSTQPVAISVVSQPRGAVPPPTAGLDRAIVVEKGDPGLTVENPGTPNAYLRVSGDGDGLLKQVSLVSTQLQPLAQASAVRVDQAGSSTAQIGDTVTFSQLNLGDEKVDTFGTSNLEVGFQRTLLGQRFDSVQVHLLADYTPVADRAAASVMIRSSKSVVYRALLNNTGHLDATFTLDSSVLDQQWVNLQFALTYTPDQPCGPFVAPLTFQVSPQSTLTMHRGGAPLGGFAAFPSEFSPKFVVALDGSGPNQLGYAARIVAAVARMSKTELTPQVVDVQKAASATSGALIVANSDAIKGTPLTPPVGANGSTLNVALPTQLQLNIDKGLGSIQAFADPSRNRSVILVTTTSNWALVDPLFNYFNGPNGDDWTQLKGDVLAAGESGNPVNVAIRQAAGAAAEQTVSSTSRWSTYGYVVGGVVALVALVAFALTLFLRRRRTQKELVGTEGTGNSD</sequence>
<keyword evidence="1" id="KW-1133">Transmembrane helix</keyword>
<organism evidence="3 4">
    <name type="scientific">Mycolicibacterium aromaticivorans JS19b1 = JCM 16368</name>
    <dbReference type="NCBI Taxonomy" id="1440774"/>
    <lineage>
        <taxon>Bacteria</taxon>
        <taxon>Bacillati</taxon>
        <taxon>Actinomycetota</taxon>
        <taxon>Actinomycetes</taxon>
        <taxon>Mycobacteriales</taxon>
        <taxon>Mycobacteriaceae</taxon>
        <taxon>Mycolicibacterium</taxon>
    </lineage>
</organism>
<dbReference type="Gene3D" id="2.60.120.260">
    <property type="entry name" value="Galactose-binding domain-like"/>
    <property type="match status" value="1"/>
</dbReference>
<comment type="caution">
    <text evidence="3">The sequence shown here is derived from an EMBL/GenBank/DDBJ whole genome shotgun (WGS) entry which is preliminary data.</text>
</comment>
<evidence type="ECO:0000256" key="2">
    <source>
        <dbReference type="SAM" id="SignalP"/>
    </source>
</evidence>
<evidence type="ECO:0000313" key="3">
    <source>
        <dbReference type="EMBL" id="KDF00415.1"/>
    </source>
</evidence>